<gene>
    <name evidence="2" type="ORF">ACHE_80741S</name>
</gene>
<reference evidence="2" key="2">
    <citation type="submission" date="2021-02" db="EMBL/GenBank/DDBJ databases">
        <title>Aspergillus chevalieri M1 genome sequence.</title>
        <authorList>
            <person name="Kadooka C."/>
            <person name="Mori K."/>
            <person name="Futagami T."/>
        </authorList>
    </citation>
    <scope>NUCLEOTIDE SEQUENCE</scope>
    <source>
        <strain evidence="2">M1</strain>
    </source>
</reference>
<dbReference type="KEGG" id="ache:ACHE_80741S"/>
<feature type="compositionally biased region" description="Basic residues" evidence="1">
    <location>
        <begin position="75"/>
        <end position="89"/>
    </location>
</feature>
<dbReference type="Proteomes" id="UP000637239">
    <property type="component" value="Chromosome 8"/>
</dbReference>
<organism evidence="2 3">
    <name type="scientific">Aspergillus chevalieri</name>
    <name type="common">Eurotium chevalieri</name>
    <dbReference type="NCBI Taxonomy" id="182096"/>
    <lineage>
        <taxon>Eukaryota</taxon>
        <taxon>Fungi</taxon>
        <taxon>Dikarya</taxon>
        <taxon>Ascomycota</taxon>
        <taxon>Pezizomycotina</taxon>
        <taxon>Eurotiomycetes</taxon>
        <taxon>Eurotiomycetidae</taxon>
        <taxon>Eurotiales</taxon>
        <taxon>Aspergillaceae</taxon>
        <taxon>Aspergillus</taxon>
        <taxon>Aspergillus subgen. Aspergillus</taxon>
    </lineage>
</organism>
<dbReference type="AlphaFoldDB" id="A0A7R7ZTG3"/>
<evidence type="ECO:0000256" key="1">
    <source>
        <dbReference type="SAM" id="MobiDB-lite"/>
    </source>
</evidence>
<protein>
    <submittedName>
        <fullName evidence="2">Uncharacterized protein</fullName>
    </submittedName>
</protein>
<dbReference type="RefSeq" id="XP_043141354.1">
    <property type="nucleotide sequence ID" value="XM_043284145.1"/>
</dbReference>
<keyword evidence="3" id="KW-1185">Reference proteome</keyword>
<feature type="region of interest" description="Disordered" evidence="1">
    <location>
        <begin position="40"/>
        <end position="120"/>
    </location>
</feature>
<dbReference type="GeneID" id="66987190"/>
<dbReference type="EMBL" id="AP024423">
    <property type="protein sequence ID" value="BCR92841.1"/>
    <property type="molecule type" value="Genomic_DNA"/>
</dbReference>
<evidence type="ECO:0000313" key="2">
    <source>
        <dbReference type="EMBL" id="BCR92841.1"/>
    </source>
</evidence>
<sequence>MAVSCMSLGGAWIEIYADACEALAASDCAFADHWGVRFHRDQGVTTPGSKRKQGPPPPESSDEANLATPMPALHASKRRRSAHIVRRSTRLMQAGGQEDDEQGEPSIRQNGTVENVMGSE</sequence>
<evidence type="ECO:0000313" key="3">
    <source>
        <dbReference type="Proteomes" id="UP000637239"/>
    </source>
</evidence>
<accession>A0A7R7ZTG3</accession>
<reference evidence="2" key="1">
    <citation type="submission" date="2021-01" db="EMBL/GenBank/DDBJ databases">
        <authorList>
            <consortium name="Aspergillus chevalieri M1 genome sequencing consortium"/>
            <person name="Kazuki M."/>
            <person name="Futagami T."/>
        </authorList>
    </citation>
    <scope>NUCLEOTIDE SEQUENCE</scope>
    <source>
        <strain evidence="2">M1</strain>
    </source>
</reference>
<proteinExistence type="predicted"/>
<name>A0A7R7ZTG3_ASPCH</name>